<evidence type="ECO:0000313" key="2">
    <source>
        <dbReference type="EMBL" id="KAF2003353.1"/>
    </source>
</evidence>
<feature type="coiled-coil region" evidence="1">
    <location>
        <begin position="1"/>
        <end position="35"/>
    </location>
</feature>
<gene>
    <name evidence="2" type="ORF">P154DRAFT_104353</name>
</gene>
<protein>
    <submittedName>
        <fullName evidence="2">Uncharacterized protein</fullName>
    </submittedName>
</protein>
<dbReference type="EMBL" id="ML977573">
    <property type="protein sequence ID" value="KAF2003353.1"/>
    <property type="molecule type" value="Genomic_DNA"/>
</dbReference>
<evidence type="ECO:0000313" key="3">
    <source>
        <dbReference type="Proteomes" id="UP000799779"/>
    </source>
</evidence>
<sequence>MEGNSDDLRELRNRRRQAQLQIKKVKADIHNLLEKTLIPEAKAECQKLAALFYTKLPRELRDAVYTYLCVGKKPIIVDGDCLPHYNNTWFGKRGNEYGEADMKDDDGLHEQIVNMGQELVGNEVDPLFPLVRIVDGAMKSTGLPADAIFDPEYVGAEVWREAVEMYYSANCFDFPQTLGVFPQQPKLTIDNVQIVVDPLVWLRKLRICIRILVHNDLVARRRYKDDLASLEERLAGIYQLKPRENLRVEVMVMSDLTLWHTVKESDRRRGHFRGVIERVRTVLGDSRNKIMENVTVIHHKTSWNGLLCRDITRLFSVPDDEFNAMVDVLLK</sequence>
<proteinExistence type="predicted"/>
<evidence type="ECO:0000256" key="1">
    <source>
        <dbReference type="SAM" id="Coils"/>
    </source>
</evidence>
<dbReference type="OrthoDB" id="3801226at2759"/>
<accession>A0A6A5WNA7</accession>
<dbReference type="Proteomes" id="UP000799779">
    <property type="component" value="Unassembled WGS sequence"/>
</dbReference>
<reference evidence="2" key="1">
    <citation type="journal article" date="2020" name="Stud. Mycol.">
        <title>101 Dothideomycetes genomes: a test case for predicting lifestyles and emergence of pathogens.</title>
        <authorList>
            <person name="Haridas S."/>
            <person name="Albert R."/>
            <person name="Binder M."/>
            <person name="Bloem J."/>
            <person name="Labutti K."/>
            <person name="Salamov A."/>
            <person name="Andreopoulos B."/>
            <person name="Baker S."/>
            <person name="Barry K."/>
            <person name="Bills G."/>
            <person name="Bluhm B."/>
            <person name="Cannon C."/>
            <person name="Castanera R."/>
            <person name="Culley D."/>
            <person name="Daum C."/>
            <person name="Ezra D."/>
            <person name="Gonzalez J."/>
            <person name="Henrissat B."/>
            <person name="Kuo A."/>
            <person name="Liang C."/>
            <person name="Lipzen A."/>
            <person name="Lutzoni F."/>
            <person name="Magnuson J."/>
            <person name="Mondo S."/>
            <person name="Nolan M."/>
            <person name="Ohm R."/>
            <person name="Pangilinan J."/>
            <person name="Park H.-J."/>
            <person name="Ramirez L."/>
            <person name="Alfaro M."/>
            <person name="Sun H."/>
            <person name="Tritt A."/>
            <person name="Yoshinaga Y."/>
            <person name="Zwiers L.-H."/>
            <person name="Turgeon B."/>
            <person name="Goodwin S."/>
            <person name="Spatafora J."/>
            <person name="Crous P."/>
            <person name="Grigoriev I."/>
        </authorList>
    </citation>
    <scope>NUCLEOTIDE SEQUENCE</scope>
    <source>
        <strain evidence="2">CBS 123094</strain>
    </source>
</reference>
<organism evidence="2 3">
    <name type="scientific">Amniculicola lignicola CBS 123094</name>
    <dbReference type="NCBI Taxonomy" id="1392246"/>
    <lineage>
        <taxon>Eukaryota</taxon>
        <taxon>Fungi</taxon>
        <taxon>Dikarya</taxon>
        <taxon>Ascomycota</taxon>
        <taxon>Pezizomycotina</taxon>
        <taxon>Dothideomycetes</taxon>
        <taxon>Pleosporomycetidae</taxon>
        <taxon>Pleosporales</taxon>
        <taxon>Amniculicolaceae</taxon>
        <taxon>Amniculicola</taxon>
    </lineage>
</organism>
<keyword evidence="3" id="KW-1185">Reference proteome</keyword>
<dbReference type="AlphaFoldDB" id="A0A6A5WNA7"/>
<keyword evidence="1" id="KW-0175">Coiled coil</keyword>
<name>A0A6A5WNA7_9PLEO</name>